<evidence type="ECO:0000313" key="2">
    <source>
        <dbReference type="Proteomes" id="UP000037460"/>
    </source>
</evidence>
<protein>
    <recommendedName>
        <fullName evidence="3">HEAT repeat domain-containing protein</fullName>
    </recommendedName>
</protein>
<comment type="caution">
    <text evidence="1">The sequence shown here is derived from an EMBL/GenBank/DDBJ whole genome shotgun (WGS) entry which is preliminary data.</text>
</comment>
<reference evidence="2" key="1">
    <citation type="journal article" date="2015" name="PLoS Genet.">
        <title>Genome Sequence and Transcriptome Analyses of Chrysochromulina tobin: Metabolic Tools for Enhanced Algal Fitness in the Prominent Order Prymnesiales (Haptophyceae).</title>
        <authorList>
            <person name="Hovde B.T."/>
            <person name="Deodato C.R."/>
            <person name="Hunsperger H.M."/>
            <person name="Ryken S.A."/>
            <person name="Yost W."/>
            <person name="Jha R.K."/>
            <person name="Patterson J."/>
            <person name="Monnat R.J. Jr."/>
            <person name="Barlow S.B."/>
            <person name="Starkenburg S.R."/>
            <person name="Cattolico R.A."/>
        </authorList>
    </citation>
    <scope>NUCLEOTIDE SEQUENCE</scope>
    <source>
        <strain evidence="2">CCMP291</strain>
    </source>
</reference>
<dbReference type="AlphaFoldDB" id="A0A0M0J792"/>
<organism evidence="1 2">
    <name type="scientific">Chrysochromulina tobinii</name>
    <dbReference type="NCBI Taxonomy" id="1460289"/>
    <lineage>
        <taxon>Eukaryota</taxon>
        <taxon>Haptista</taxon>
        <taxon>Haptophyta</taxon>
        <taxon>Prymnesiophyceae</taxon>
        <taxon>Prymnesiales</taxon>
        <taxon>Chrysochromulinaceae</taxon>
        <taxon>Chrysochromulina</taxon>
    </lineage>
</organism>
<dbReference type="EMBL" id="JWZX01003298">
    <property type="protein sequence ID" value="KOO22227.1"/>
    <property type="molecule type" value="Genomic_DNA"/>
</dbReference>
<dbReference type="Proteomes" id="UP000037460">
    <property type="component" value="Unassembled WGS sequence"/>
</dbReference>
<evidence type="ECO:0008006" key="3">
    <source>
        <dbReference type="Google" id="ProtNLM"/>
    </source>
</evidence>
<sequence>MGLVGVLRLSSSSEADKGKALHQLALLANGSYGDHAIALCEGLRATGGVELIVGLLGSPSAEVHRMALMLVADDL</sequence>
<proteinExistence type="predicted"/>
<name>A0A0M0J792_9EUKA</name>
<gene>
    <name evidence="1" type="ORF">Ctob_005416</name>
</gene>
<accession>A0A0M0J792</accession>
<evidence type="ECO:0000313" key="1">
    <source>
        <dbReference type="EMBL" id="KOO22227.1"/>
    </source>
</evidence>
<keyword evidence="2" id="KW-1185">Reference proteome</keyword>